<reference evidence="1" key="1">
    <citation type="submission" date="2016-05" db="EMBL/GenBank/DDBJ databases">
        <authorList>
            <person name="Lavstsen T."/>
            <person name="Jespersen J.S."/>
        </authorList>
    </citation>
    <scope>NUCLEOTIDE SEQUENCE [LARGE SCALE GENOMIC DNA]</scope>
</reference>
<dbReference type="EMBL" id="FLRD01000116">
    <property type="protein sequence ID" value="SBT40834.1"/>
    <property type="molecule type" value="Genomic_DNA"/>
</dbReference>
<dbReference type="EMBL" id="FLRE01000024">
    <property type="protein sequence ID" value="SBT31809.1"/>
    <property type="molecule type" value="Genomic_DNA"/>
</dbReference>
<dbReference type="AlphaFoldDB" id="A0A1A8YJT7"/>
<reference evidence="3 4" key="2">
    <citation type="submission" date="2016-05" db="EMBL/GenBank/DDBJ databases">
        <authorList>
            <person name="Naeem Raeece"/>
        </authorList>
    </citation>
    <scope>NUCLEOTIDE SEQUENCE [LARGE SCALE GENOMIC DNA]</scope>
</reference>
<evidence type="ECO:0000313" key="3">
    <source>
        <dbReference type="Proteomes" id="UP000078550"/>
    </source>
</evidence>
<evidence type="ECO:0000313" key="2">
    <source>
        <dbReference type="EMBL" id="SBT40834.1"/>
    </source>
</evidence>
<evidence type="ECO:0000313" key="4">
    <source>
        <dbReference type="Proteomes" id="UP000078555"/>
    </source>
</evidence>
<dbReference type="SUPFAM" id="SSF51905">
    <property type="entry name" value="FAD/NAD(P)-binding domain"/>
    <property type="match status" value="1"/>
</dbReference>
<keyword evidence="4" id="KW-1185">Reference proteome</keyword>
<dbReference type="InterPro" id="IPR036188">
    <property type="entry name" value="FAD/NAD-bd_sf"/>
</dbReference>
<evidence type="ECO:0000313" key="1">
    <source>
        <dbReference type="EMBL" id="SBT31809.1"/>
    </source>
</evidence>
<accession>A0A1A8YJT7</accession>
<evidence type="ECO:0008006" key="5">
    <source>
        <dbReference type="Google" id="ProtNLM"/>
    </source>
</evidence>
<proteinExistence type="predicted"/>
<protein>
    <recommendedName>
        <fullName evidence="5">Amine oxidase domain-containing protein</fullName>
    </recommendedName>
</protein>
<sequence length="453" mass="53484">MARPARSVCLIGGGIDSLCLGYYLQKNTCSNVTLLSLKRRCPFVNTHYYDSQVLETGWYYSFVQGSESSLLSSLLRDLRAEGDVVESNRYSSSISFIDEHGKIYKVSKFLPNIFFFLLRNYFFGKSVYIDKYERLNSFISKHIDDKICNNLIFPYCYHYFGFSPRHVLMGSYFHSFVERTKEENKSLVKWLISRHNTDEKKSSFFIKKKKNVKFRGGNIILAKKIKDHLQLCSNTRWVGNVQNLQVRCKRGSIQVRIGREVLKCEEVILCLNPLELKTILKRKHFHLKNKHILIKFLSNFCANKIKIANVCYRKNILPFSHSLESLLLFKQNEMNNVISMLYDSHIFPQVDENNPVKSPFETSLRFMSFQCDEKKCKEEIKTFLRDILKVKEHPDLVVSNNFSVFPFDERLDRMFKQLLKKRCKKLKIFWTFSFFKNMEYCLSEAQKLSRDYA</sequence>
<organism evidence="1 3">
    <name type="scientific">Plasmodium ovale wallikeri</name>
    <dbReference type="NCBI Taxonomy" id="864142"/>
    <lineage>
        <taxon>Eukaryota</taxon>
        <taxon>Sar</taxon>
        <taxon>Alveolata</taxon>
        <taxon>Apicomplexa</taxon>
        <taxon>Aconoidasida</taxon>
        <taxon>Haemosporida</taxon>
        <taxon>Plasmodiidae</taxon>
        <taxon>Plasmodium</taxon>
        <taxon>Plasmodium (Plasmodium)</taxon>
    </lineage>
</organism>
<name>A0A1A8YJT7_PLAOA</name>
<dbReference type="Proteomes" id="UP000078550">
    <property type="component" value="Unassembled WGS sequence"/>
</dbReference>
<dbReference type="Gene3D" id="3.50.50.60">
    <property type="entry name" value="FAD/NAD(P)-binding domain"/>
    <property type="match status" value="1"/>
</dbReference>
<gene>
    <name evidence="2" type="ORF">POVWA1_042850</name>
    <name evidence="1" type="ORF">POVWA2_006230</name>
</gene>
<dbReference type="Proteomes" id="UP000078555">
    <property type="component" value="Unassembled WGS sequence"/>
</dbReference>